<feature type="domain" description="Sialate O-acetylesterase" evidence="3">
    <location>
        <begin position="102"/>
        <end position="333"/>
    </location>
</feature>
<evidence type="ECO:0000313" key="5">
    <source>
        <dbReference type="Proteomes" id="UP000252081"/>
    </source>
</evidence>
<dbReference type="Gene3D" id="2.60.40.10">
    <property type="entry name" value="Immunoglobulins"/>
    <property type="match status" value="1"/>
</dbReference>
<evidence type="ECO:0000256" key="1">
    <source>
        <dbReference type="ARBA" id="ARBA00022801"/>
    </source>
</evidence>
<proteinExistence type="predicted"/>
<feature type="chain" id="PRO_5017058993" evidence="2">
    <location>
        <begin position="19"/>
        <end position="471"/>
    </location>
</feature>
<dbReference type="GO" id="GO:0001681">
    <property type="term" value="F:sialate O-acetylesterase activity"/>
    <property type="evidence" value="ECO:0007669"/>
    <property type="project" value="InterPro"/>
</dbReference>
<dbReference type="Pfam" id="PF03629">
    <property type="entry name" value="SASA"/>
    <property type="match status" value="1"/>
</dbReference>
<protein>
    <submittedName>
        <fullName evidence="4">Sialate O-acetylesterase</fullName>
    </submittedName>
</protein>
<gene>
    <name evidence="4" type="ORF">DRW42_02660</name>
</gene>
<dbReference type="InterPro" id="IPR013783">
    <property type="entry name" value="Ig-like_fold"/>
</dbReference>
<dbReference type="GO" id="GO:0005975">
    <property type="term" value="P:carbohydrate metabolic process"/>
    <property type="evidence" value="ECO:0007669"/>
    <property type="project" value="TreeGrafter"/>
</dbReference>
<keyword evidence="1" id="KW-0378">Hydrolase</keyword>
<accession>A0A366LD19</accession>
<dbReference type="Gene3D" id="3.40.50.1110">
    <property type="entry name" value="SGNH hydrolase"/>
    <property type="match status" value="1"/>
</dbReference>
<dbReference type="InterPro" id="IPR036514">
    <property type="entry name" value="SGNH_hydro_sf"/>
</dbReference>
<dbReference type="OrthoDB" id="9816001at2"/>
<sequence length="471" mass="51790">MKTLFSIFLALLCLNARGALKLPALIGDHAVLQRDAKIPVWGWANPGENVSISFKGKSYSVVTAADGKWNIQLAAADAGGPYEMNISSSDQSITLHDILIGDVYLCSGQSNMEYGIDKDLYNKDILASTNVKIRQFKVNRQAADTVRNDILLHTGWLSASPATLGRFSAVAYFYAAALFDKYKVPIGVINSSYGSSLAEAWISREGLADFPDFLKQPKLPSEQSNPTLLFNAMLSPLTDYSVKGVLWYQGEFNANRAFQYRKLLPALISDWRKHFDKKNLPFIIVQLPNYNKVQPQLNGSAIAELREAQAIAATMPNVDFVTTIDINSNGDLHPKEKKPIGIRAALMAQKLIYHEKLQASGPRYATLKIEGNKAIIGFTNPSSQIKPVDSVNNFIIAGVDGKFFPARATIVKNTVVMSSPNVPTPVAVRYCWADNPPDVNLYNLEGLPASPFRTDDWPGLTAPKNTKPNKP</sequence>
<dbReference type="InterPro" id="IPR005181">
    <property type="entry name" value="SASA"/>
</dbReference>
<dbReference type="Proteomes" id="UP000252081">
    <property type="component" value="Unassembled WGS sequence"/>
</dbReference>
<feature type="signal peptide" evidence="2">
    <location>
        <begin position="1"/>
        <end position="18"/>
    </location>
</feature>
<dbReference type="EMBL" id="QNQU01000002">
    <property type="protein sequence ID" value="RBQ11383.1"/>
    <property type="molecule type" value="Genomic_DNA"/>
</dbReference>
<evidence type="ECO:0000256" key="2">
    <source>
        <dbReference type="SAM" id="SignalP"/>
    </source>
</evidence>
<dbReference type="RefSeq" id="WP_113947297.1">
    <property type="nucleotide sequence ID" value="NZ_QNQU01000002.1"/>
</dbReference>
<organism evidence="4 5">
    <name type="scientific">Pedobacter miscanthi</name>
    <dbReference type="NCBI Taxonomy" id="2259170"/>
    <lineage>
        <taxon>Bacteria</taxon>
        <taxon>Pseudomonadati</taxon>
        <taxon>Bacteroidota</taxon>
        <taxon>Sphingobacteriia</taxon>
        <taxon>Sphingobacteriales</taxon>
        <taxon>Sphingobacteriaceae</taxon>
        <taxon>Pedobacter</taxon>
    </lineage>
</organism>
<dbReference type="SUPFAM" id="SSF52266">
    <property type="entry name" value="SGNH hydrolase"/>
    <property type="match status" value="1"/>
</dbReference>
<dbReference type="AlphaFoldDB" id="A0A366LD19"/>
<reference evidence="4 5" key="1">
    <citation type="submission" date="2018-07" db="EMBL/GenBank/DDBJ databases">
        <title>A draft genome of a endophytic bacteria, a new species of Pedobacter.</title>
        <authorList>
            <person name="Zhang Z.D."/>
            <person name="Chen Z.J."/>
        </authorList>
    </citation>
    <scope>NUCLEOTIDE SEQUENCE [LARGE SCALE GENOMIC DNA]</scope>
    <source>
        <strain evidence="4 5">RS10</strain>
    </source>
</reference>
<evidence type="ECO:0000313" key="4">
    <source>
        <dbReference type="EMBL" id="RBQ11383.1"/>
    </source>
</evidence>
<keyword evidence="5" id="KW-1185">Reference proteome</keyword>
<keyword evidence="2" id="KW-0732">Signal</keyword>
<dbReference type="PANTHER" id="PTHR22901">
    <property type="entry name" value="SIALATE O-ACETYLESTERASE"/>
    <property type="match status" value="1"/>
</dbReference>
<name>A0A366LD19_9SPHI</name>
<dbReference type="InterPro" id="IPR039329">
    <property type="entry name" value="SIAE"/>
</dbReference>
<comment type="caution">
    <text evidence="4">The sequence shown here is derived from an EMBL/GenBank/DDBJ whole genome shotgun (WGS) entry which is preliminary data.</text>
</comment>
<dbReference type="PANTHER" id="PTHR22901:SF0">
    <property type="entry name" value="SIALATE O-ACETYLESTERASE"/>
    <property type="match status" value="1"/>
</dbReference>
<evidence type="ECO:0000259" key="3">
    <source>
        <dbReference type="Pfam" id="PF03629"/>
    </source>
</evidence>